<sequence>MEIPKTPGRALWHSSGWVSSSRSGPPPNSQSQFYCMSP</sequence>
<evidence type="ECO:0000313" key="2">
    <source>
        <dbReference type="EMBL" id="APG89889.1"/>
    </source>
</evidence>
<dbReference type="EMBL" id="CP013107">
    <property type="protein sequence ID" value="APG89889.1"/>
    <property type="molecule type" value="Genomic_DNA"/>
</dbReference>
<dbReference type="AlphaFoldDB" id="A0A1L3LIH4"/>
<dbReference type="Proteomes" id="UP000182306">
    <property type="component" value="Chromosome"/>
</dbReference>
<proteinExistence type="predicted"/>
<evidence type="ECO:0000313" key="3">
    <source>
        <dbReference type="Proteomes" id="UP000182306"/>
    </source>
</evidence>
<keyword evidence="3" id="KW-1185">Reference proteome</keyword>
<dbReference type="KEGG" id="same:SAMCFNEI73_Ch0561"/>
<gene>
    <name evidence="2" type="ORF">SAMCFNEI73_Ch0561</name>
</gene>
<accession>A0A1L3LIH4</accession>
<feature type="compositionally biased region" description="Low complexity" evidence="1">
    <location>
        <begin position="14"/>
        <end position="23"/>
    </location>
</feature>
<name>A0A1L3LIH4_9HYPH</name>
<protein>
    <submittedName>
        <fullName evidence="2">Uncharacterized protein</fullName>
    </submittedName>
</protein>
<reference evidence="2 3" key="1">
    <citation type="submission" date="2015-10" db="EMBL/GenBank/DDBJ databases">
        <title>Genomic differences between typical nodule nitrogen-fixing rhizobial strains and those coming from bean seeds.</title>
        <authorList>
            <person name="Peralta H."/>
            <person name="Aguilar-Vera A."/>
            <person name="Diaz R."/>
            <person name="Mora Y."/>
            <person name="Martinez-Batallar G."/>
            <person name="Salazar E."/>
            <person name="Vargas-Lagunas C."/>
            <person name="Encarnacion S."/>
            <person name="Girard L."/>
            <person name="Mora J."/>
        </authorList>
    </citation>
    <scope>NUCLEOTIDE SEQUENCE [LARGE SCALE GENOMIC DNA]</scope>
    <source>
        <strain evidence="2 3">CFNEI 73</strain>
    </source>
</reference>
<feature type="compositionally biased region" description="Polar residues" evidence="1">
    <location>
        <begin position="29"/>
        <end position="38"/>
    </location>
</feature>
<evidence type="ECO:0000256" key="1">
    <source>
        <dbReference type="SAM" id="MobiDB-lite"/>
    </source>
</evidence>
<feature type="region of interest" description="Disordered" evidence="1">
    <location>
        <begin position="1"/>
        <end position="38"/>
    </location>
</feature>
<organism evidence="2 3">
    <name type="scientific">Sinorhizobium americanum</name>
    <dbReference type="NCBI Taxonomy" id="194963"/>
    <lineage>
        <taxon>Bacteria</taxon>
        <taxon>Pseudomonadati</taxon>
        <taxon>Pseudomonadota</taxon>
        <taxon>Alphaproteobacteria</taxon>
        <taxon>Hyphomicrobiales</taxon>
        <taxon>Rhizobiaceae</taxon>
        <taxon>Sinorhizobium/Ensifer group</taxon>
        <taxon>Sinorhizobium</taxon>
    </lineage>
</organism>